<dbReference type="Gene3D" id="1.10.486.10">
    <property type="entry name" value="PCRA, domain 4"/>
    <property type="match status" value="1"/>
</dbReference>
<evidence type="ECO:0000313" key="19">
    <source>
        <dbReference type="EMBL" id="MCF2948961.1"/>
    </source>
</evidence>
<keyword evidence="9 15" id="KW-0460">Magnesium</keyword>
<dbReference type="PROSITE" id="PS51217">
    <property type="entry name" value="UVRD_HELICASE_CTER"/>
    <property type="match status" value="1"/>
</dbReference>
<evidence type="ECO:0000256" key="14">
    <source>
        <dbReference type="ARBA" id="ARBA00048988"/>
    </source>
</evidence>
<dbReference type="RefSeq" id="WP_235313000.1">
    <property type="nucleotide sequence ID" value="NZ_JAKGAS010000006.1"/>
</dbReference>
<evidence type="ECO:0000256" key="11">
    <source>
        <dbReference type="ARBA" id="ARBA00023204"/>
    </source>
</evidence>
<dbReference type="InterPro" id="IPR027417">
    <property type="entry name" value="P-loop_NTPase"/>
</dbReference>
<dbReference type="NCBIfam" id="TIGR00609">
    <property type="entry name" value="recB"/>
    <property type="match status" value="1"/>
</dbReference>
<comment type="caution">
    <text evidence="19">The sequence shown here is derived from an EMBL/GenBank/DDBJ whole genome shotgun (WGS) entry which is preliminary data.</text>
</comment>
<feature type="region of interest" description="Nuclease activity, interacts with RecD and RecA" evidence="15">
    <location>
        <begin position="941"/>
        <end position="1284"/>
    </location>
</feature>
<comment type="similarity">
    <text evidence="15">Belongs to the helicase family. UvrD subfamily.</text>
</comment>
<comment type="catalytic activity">
    <reaction evidence="14 15">
        <text>ATP + H2O = ADP + phosphate + H(+)</text>
        <dbReference type="Rhea" id="RHEA:13065"/>
        <dbReference type="ChEBI" id="CHEBI:15377"/>
        <dbReference type="ChEBI" id="CHEBI:15378"/>
        <dbReference type="ChEBI" id="CHEBI:30616"/>
        <dbReference type="ChEBI" id="CHEBI:43474"/>
        <dbReference type="ChEBI" id="CHEBI:456216"/>
        <dbReference type="EC" id="5.6.2.4"/>
    </reaction>
</comment>
<dbReference type="Gene3D" id="3.40.50.300">
    <property type="entry name" value="P-loop containing nucleotide triphosphate hydrolases"/>
    <property type="match status" value="2"/>
</dbReference>
<dbReference type="Gene3D" id="1.10.3170.10">
    <property type="entry name" value="Recbcd, chain B, domain 2"/>
    <property type="match status" value="1"/>
</dbReference>
<dbReference type="PANTHER" id="PTHR11070">
    <property type="entry name" value="UVRD / RECB / PCRA DNA HELICASE FAMILY MEMBER"/>
    <property type="match status" value="1"/>
</dbReference>
<dbReference type="InterPro" id="IPR014016">
    <property type="entry name" value="UvrD-like_ATP-bd"/>
</dbReference>
<comment type="domain">
    <text evidence="15">The C-terminal domain has nuclease activity and interacts with RecD. It interacts with RecA, facilitating its loading onto ssDNA.</text>
</comment>
<dbReference type="Proteomes" id="UP001521137">
    <property type="component" value="Unassembled WGS sequence"/>
</dbReference>
<dbReference type="EC" id="3.1.11.5" evidence="15"/>
<comment type="function">
    <text evidence="15">A helicase/nuclease that prepares dsDNA breaks (DSB) for recombinational DNA repair. Binds to DSBs and unwinds DNA via a highly rapid and processive ATP-dependent bidirectional helicase activity. Unwinds dsDNA until it encounters a Chi (crossover hotspot instigator) sequence from the 3' direction. Cuts ssDNA a few nucleotides 3' to the Chi site. The properties and activities of the enzyme are changed at Chi. The Chi-altered holoenzyme produces a long 3'-ssDNA overhang and facilitates RecA-binding to the ssDNA for homologous DNA recombination and repair. Holoenzyme degrades any linearized DNA that is unable to undergo homologous recombination. In the holoenzyme this subunit contributes ATPase, 3'-5' helicase, exonuclease activity and loads RecA onto ssDNA.</text>
</comment>
<keyword evidence="3 15" id="KW-0547">Nucleotide-binding</keyword>
<dbReference type="CDD" id="cd22352">
    <property type="entry name" value="RecB_C-like"/>
    <property type="match status" value="1"/>
</dbReference>
<evidence type="ECO:0000259" key="18">
    <source>
        <dbReference type="PROSITE" id="PS51217"/>
    </source>
</evidence>
<evidence type="ECO:0000256" key="6">
    <source>
        <dbReference type="ARBA" id="ARBA00022806"/>
    </source>
</evidence>
<evidence type="ECO:0000256" key="3">
    <source>
        <dbReference type="ARBA" id="ARBA00022741"/>
    </source>
</evidence>
<comment type="domain">
    <text evidence="15">The N-terminal DNA-binding domain is a ssDNA-dependent ATPase and has ATP-dependent 3'-5' helicase function. This domain interacts with RecC.</text>
</comment>
<evidence type="ECO:0000256" key="13">
    <source>
        <dbReference type="ARBA" id="ARBA00034617"/>
    </source>
</evidence>
<feature type="binding site" evidence="15">
    <location>
        <position position="1149"/>
    </location>
    <ligand>
        <name>Mg(2+)</name>
        <dbReference type="ChEBI" id="CHEBI:18420"/>
    </ligand>
</feature>
<evidence type="ECO:0000256" key="12">
    <source>
        <dbReference type="ARBA" id="ARBA00023235"/>
    </source>
</evidence>
<keyword evidence="11 15" id="KW-0234">DNA repair</keyword>
<dbReference type="EMBL" id="JAKGAS010000006">
    <property type="protein sequence ID" value="MCF2948961.1"/>
    <property type="molecule type" value="Genomic_DNA"/>
</dbReference>
<comment type="catalytic activity">
    <reaction evidence="13 15">
        <text>Couples ATP hydrolysis with the unwinding of duplex DNA by translocating in the 3'-5' direction.</text>
        <dbReference type="EC" id="5.6.2.4"/>
    </reaction>
</comment>
<dbReference type="InterPro" id="IPR011335">
    <property type="entry name" value="Restrct_endonuc-II-like"/>
</dbReference>
<feature type="binding site" evidence="16">
    <location>
        <begin position="33"/>
        <end position="40"/>
    </location>
    <ligand>
        <name>ATP</name>
        <dbReference type="ChEBI" id="CHEBI:30616"/>
    </ligand>
</feature>
<keyword evidence="8 15" id="KW-0067">ATP-binding</keyword>
<comment type="catalytic activity">
    <reaction evidence="15">
        <text>Exonucleolytic cleavage (in the presence of ATP) in either 5'- to 3'- or 3'- to 5'-direction to yield 5'-phosphooligonucleotides.</text>
        <dbReference type="EC" id="3.1.11.5"/>
    </reaction>
</comment>
<dbReference type="SUPFAM" id="SSF52980">
    <property type="entry name" value="Restriction endonuclease-like"/>
    <property type="match status" value="1"/>
</dbReference>
<evidence type="ECO:0000256" key="8">
    <source>
        <dbReference type="ARBA" id="ARBA00022840"/>
    </source>
</evidence>
<dbReference type="Gene3D" id="3.90.320.10">
    <property type="match status" value="1"/>
</dbReference>
<keyword evidence="2 15" id="KW-0479">Metal-binding</keyword>
<keyword evidence="20" id="KW-1185">Reference proteome</keyword>
<feature type="domain" description="UvrD-like helicase ATP-binding" evidence="17">
    <location>
        <begin position="12"/>
        <end position="483"/>
    </location>
</feature>
<dbReference type="EC" id="5.6.2.4" evidence="15"/>
<accession>A0ABS9D7N1</accession>
<gene>
    <name evidence="15 19" type="primary">recB</name>
    <name evidence="19" type="ORF">L0668_12640</name>
</gene>
<feature type="binding site" evidence="15">
    <location>
        <position position="1006"/>
    </location>
    <ligand>
        <name>Mg(2+)</name>
        <dbReference type="ChEBI" id="CHEBI:18420"/>
    </ligand>
</feature>
<keyword evidence="12 15" id="KW-0413">Isomerase</keyword>
<evidence type="ECO:0000256" key="1">
    <source>
        <dbReference type="ARBA" id="ARBA00022722"/>
    </source>
</evidence>
<dbReference type="HAMAP" id="MF_01485">
    <property type="entry name" value="RecB"/>
    <property type="match status" value="1"/>
</dbReference>
<dbReference type="InterPro" id="IPR000212">
    <property type="entry name" value="DNA_helicase_UvrD/REP"/>
</dbReference>
<protein>
    <recommendedName>
        <fullName evidence="15">RecBCD enzyme subunit RecB</fullName>
        <ecNumber evidence="15">3.1.11.5</ecNumber>
        <ecNumber evidence="15">5.6.2.4</ecNumber>
    </recommendedName>
    <alternativeName>
        <fullName evidence="15">DNA 3'-5' helicase subunit RecB</fullName>
    </alternativeName>
    <alternativeName>
        <fullName evidence="15">Exonuclease V subunit RecB</fullName>
        <shortName evidence="15">ExoV subunit RecB</shortName>
    </alternativeName>
    <alternativeName>
        <fullName evidence="15">Helicase/nuclease RecBCD subunit RecB</fullName>
    </alternativeName>
</protein>
<dbReference type="GO" id="GO:0008854">
    <property type="term" value="F:exodeoxyribonuclease V activity"/>
    <property type="evidence" value="ECO:0007669"/>
    <property type="project" value="UniProtKB-EC"/>
</dbReference>
<sequence length="1284" mass="146032">MIDMTSNHSEGLADMQPLDALTFPLSASSLIEASAGTGKTYTIVNLYLRLLLGHGCEPLSVEQILVVTFTNAATAELRERIRQRLRKAYLDFYASLTSTTPSDDDFIQSLIEQSQGIEQDCQRLALASKQMDEAAVHTIHGFCQKALTEHAFESGALYDQRFILDESEWVQIAIEDYWRKHLIPLPKYVLQLVLDTWATPDDLLKSIYSFIYRDTQVSNSQSIEQCLQAVQRYKLAVEQAKAWWLNNKVSEQLAKANLKGNVKLAKLANLQKLDDFFQSDLLQMPKETGTWLDLLPEKVNKAKKKTGSADLSHLDFSQFELLNDSLAKCQNAIKVSFSLQAIDQVRKNLASHKHRLHMLSPDDLLSGLKRALVNVEMSENQAEQTTNKTTKTKENSLANAIRQAYPAALIDEFQDTDPIQFEVFNAIYGDPKITKQNTCLIMIGDPKQAIYAFRGADIFTYIQAKKRIHKSRHFTLATNWRSAPSLVQAINHVFTSSAKGFLFEQNIPFYPVAAGKKLTGLEIEGEPVASLHFEHYCHDNKPVISANDAQPLLAKSLANQVSHWLTLAKTGQARVNGNPLTAGDCCVLVRTRFEADIVKQALTAVNIDSVFLSRSSVFETQIAQDLFRFLKAISQPGEEKLLKTALMSELFAFNVEQLDELFNNELAWQNVLEQRFFWHQTWTKQGLMRALKLAFGYFNVEQVLISRYQDGLRRITDLQHLVELLQQQSLQLVGESQLIHWFESCLLDPDANSESQQMRLESDSNLVQIITLHASKGLEFPLVFIPFAPNFKASKTAMYHNQDDHLEVDFLNSDNAMVQAEYERLAEDIRLFYVAVTRAVYYCHIGLWNINLANNKKTSGFVQSALGCVLLAENHPSDAEVNGTISNLHISQRIDELRAHSDISYRTFSDVLPLDNPYVNPWLLHDSCLSNSQLNQKVQRTWRLTSYSALSKQQAHLDMPTPGLDEGHGPNLPQDPDVEMNKITRQELVKSAFTFQRGANAGSFLHAVLENVDFQQLSNLSEVIEKQSIKYGIDASWRECLTIWLTDVINCPINQHVSLQFKQPIIEEQAKQGGANNSLSLSVLSQQQIKVEMEFYMPLHKIQVKDFNQIINGFYPQYLRNYQFDTLNGMIKGFIDLMFEFNGRYYVADYKSNHLGDNYQTYGQSEMEKCMSEHDYHLQAILYTLALHRWLKSRLKGYSYDKHIGGAYYLFIRGMSSTKVLANSQNTQQQLKAENVLGQGVYFVKPEQGLIESLDTLFKGSYIPTSKFEQTKKDSKEEGQLDLW</sequence>
<comment type="cofactor">
    <cofactor evidence="15">
        <name>Mg(2+)</name>
        <dbReference type="ChEBI" id="CHEBI:18420"/>
    </cofactor>
    <text evidence="15">Binds 1 Mg(2+) ion per subunit.</text>
</comment>
<dbReference type="InterPro" id="IPR014017">
    <property type="entry name" value="DNA_helicase_UvrD-like_C"/>
</dbReference>
<evidence type="ECO:0000256" key="15">
    <source>
        <dbReference type="HAMAP-Rule" id="MF_01485"/>
    </source>
</evidence>
<feature type="domain" description="UvrD-like helicase C-terminal" evidence="18">
    <location>
        <begin position="497"/>
        <end position="777"/>
    </location>
</feature>
<evidence type="ECO:0000256" key="5">
    <source>
        <dbReference type="ARBA" id="ARBA00022801"/>
    </source>
</evidence>
<reference evidence="19 20" key="1">
    <citation type="submission" date="2022-01" db="EMBL/GenBank/DDBJ databases">
        <title>Paraglaciecola sp. G1-23.</title>
        <authorList>
            <person name="Jin M.S."/>
            <person name="Han D.M."/>
            <person name="Kim H.M."/>
            <person name="Jeon C.O."/>
        </authorList>
    </citation>
    <scope>NUCLEOTIDE SEQUENCE [LARGE SCALE GENOMIC DNA]</scope>
    <source>
        <strain evidence="19 20">G1-23</strain>
    </source>
</reference>
<dbReference type="PANTHER" id="PTHR11070:SF23">
    <property type="entry name" value="RECBCD ENZYME SUBUNIT RECB"/>
    <property type="match status" value="1"/>
</dbReference>
<keyword evidence="7 15" id="KW-0269">Exonuclease</keyword>
<feature type="binding site" evidence="15">
    <location>
        <position position="1136"/>
    </location>
    <ligand>
        <name>Mg(2+)</name>
        <dbReference type="ChEBI" id="CHEBI:18420"/>
    </ligand>
</feature>
<name>A0ABS9D7N1_9ALTE</name>
<evidence type="ECO:0000256" key="9">
    <source>
        <dbReference type="ARBA" id="ARBA00022842"/>
    </source>
</evidence>
<comment type="subunit">
    <text evidence="15">Heterotrimer of RecB, RecC and RecD. All subunits contribute to DNA-binding. Interacts with RecA.</text>
</comment>
<dbReference type="Pfam" id="PF13361">
    <property type="entry name" value="UvrD_C"/>
    <property type="match status" value="1"/>
</dbReference>
<organism evidence="19 20">
    <name type="scientific">Paraglaciecola algarum</name>
    <dbReference type="NCBI Taxonomy" id="3050085"/>
    <lineage>
        <taxon>Bacteria</taxon>
        <taxon>Pseudomonadati</taxon>
        <taxon>Pseudomonadota</taxon>
        <taxon>Gammaproteobacteria</taxon>
        <taxon>Alteromonadales</taxon>
        <taxon>Alteromonadaceae</taxon>
        <taxon>Paraglaciecola</taxon>
    </lineage>
</organism>
<evidence type="ECO:0000256" key="10">
    <source>
        <dbReference type="ARBA" id="ARBA00023125"/>
    </source>
</evidence>
<dbReference type="InterPro" id="IPR004586">
    <property type="entry name" value="RecB"/>
</dbReference>
<proteinExistence type="inferred from homology"/>
<dbReference type="PROSITE" id="PS51198">
    <property type="entry name" value="UVRD_HELICASE_ATP_BIND"/>
    <property type="match status" value="1"/>
</dbReference>
<evidence type="ECO:0000256" key="4">
    <source>
        <dbReference type="ARBA" id="ARBA00022763"/>
    </source>
</evidence>
<evidence type="ECO:0000259" key="17">
    <source>
        <dbReference type="PROSITE" id="PS51198"/>
    </source>
</evidence>
<evidence type="ECO:0000256" key="7">
    <source>
        <dbReference type="ARBA" id="ARBA00022839"/>
    </source>
</evidence>
<comment type="miscellaneous">
    <text evidence="15">In the RecBCD complex, RecB has a slow 3'-5' helicase, an exonuclease activity and loads RecA onto ssDNA, RecD has a fast 5'-3' helicase activity, while RecC stimulates the ATPase and processivity of the RecB helicase and contributes to recognition of the Chi site.</text>
</comment>
<dbReference type="SUPFAM" id="SSF52540">
    <property type="entry name" value="P-loop containing nucleoside triphosphate hydrolases"/>
    <property type="match status" value="1"/>
</dbReference>
<feature type="active site" description="For nuclease activity" evidence="15">
    <location>
        <position position="1149"/>
    </location>
</feature>
<evidence type="ECO:0000256" key="2">
    <source>
        <dbReference type="ARBA" id="ARBA00022723"/>
    </source>
</evidence>
<dbReference type="Pfam" id="PF00580">
    <property type="entry name" value="UvrD-helicase"/>
    <property type="match status" value="1"/>
</dbReference>
<dbReference type="InterPro" id="IPR011604">
    <property type="entry name" value="PDDEXK-like_dom_sf"/>
</dbReference>
<keyword evidence="6 15" id="KW-0347">Helicase</keyword>
<keyword evidence="5 15" id="KW-0378">Hydrolase</keyword>
<evidence type="ECO:0000256" key="16">
    <source>
        <dbReference type="PROSITE-ProRule" id="PRU00560"/>
    </source>
</evidence>
<keyword evidence="10 15" id="KW-0238">DNA-binding</keyword>
<feature type="region of interest" description="DNA-binding and helicase activity, interacts with RecC" evidence="15">
    <location>
        <begin position="1"/>
        <end position="891"/>
    </location>
</feature>
<keyword evidence="1 15" id="KW-0540">Nuclease</keyword>
<keyword evidence="4 15" id="KW-0227">DNA damage</keyword>
<evidence type="ECO:0000313" key="20">
    <source>
        <dbReference type="Proteomes" id="UP001521137"/>
    </source>
</evidence>